<dbReference type="GO" id="GO:0005615">
    <property type="term" value="C:extracellular space"/>
    <property type="evidence" value="ECO:0007669"/>
    <property type="project" value="TreeGrafter"/>
</dbReference>
<dbReference type="SUPFAM" id="SSF57501">
    <property type="entry name" value="Cystine-knot cytokines"/>
    <property type="match status" value="1"/>
</dbReference>
<comment type="subcellular location">
    <subcellularLocation>
        <location evidence="1">Secreted</location>
    </subcellularLocation>
</comment>
<dbReference type="InterPro" id="IPR017948">
    <property type="entry name" value="TGFb_CS"/>
</dbReference>
<dbReference type="PROSITE" id="PS51362">
    <property type="entry name" value="TGF_BETA_2"/>
    <property type="match status" value="1"/>
</dbReference>
<dbReference type="GO" id="GO:0008083">
    <property type="term" value="F:growth factor activity"/>
    <property type="evidence" value="ECO:0007669"/>
    <property type="project" value="UniProtKB-KW"/>
</dbReference>
<dbReference type="FunFam" id="2.10.90.10:FF:000001">
    <property type="entry name" value="Bone morphogenetic protein 4"/>
    <property type="match status" value="1"/>
</dbReference>
<evidence type="ECO:0000259" key="9">
    <source>
        <dbReference type="PROSITE" id="PS51362"/>
    </source>
</evidence>
<keyword evidence="6" id="KW-1015">Disulfide bond</keyword>
<dbReference type="Gene3D" id="2.10.90.10">
    <property type="entry name" value="Cystine-knot cytokines"/>
    <property type="match status" value="1"/>
</dbReference>
<keyword evidence="7" id="KW-0325">Glycoprotein</keyword>
<dbReference type="InterPro" id="IPR029034">
    <property type="entry name" value="Cystine-knot_cytokine"/>
</dbReference>
<keyword evidence="5 8" id="KW-0339">Growth factor</keyword>
<organism evidence="10 11">
    <name type="scientific">Potamilus streckersoni</name>
    <dbReference type="NCBI Taxonomy" id="2493646"/>
    <lineage>
        <taxon>Eukaryota</taxon>
        <taxon>Metazoa</taxon>
        <taxon>Spiralia</taxon>
        <taxon>Lophotrochozoa</taxon>
        <taxon>Mollusca</taxon>
        <taxon>Bivalvia</taxon>
        <taxon>Autobranchia</taxon>
        <taxon>Heteroconchia</taxon>
        <taxon>Palaeoheterodonta</taxon>
        <taxon>Unionida</taxon>
        <taxon>Unionoidea</taxon>
        <taxon>Unionidae</taxon>
        <taxon>Ambleminae</taxon>
        <taxon>Lampsilini</taxon>
        <taxon>Potamilus</taxon>
    </lineage>
</organism>
<comment type="caution">
    <text evidence="10">The sequence shown here is derived from an EMBL/GenBank/DDBJ whole genome shotgun (WGS) entry which is preliminary data.</text>
</comment>
<comment type="similarity">
    <text evidence="2 8">Belongs to the TGF-beta family.</text>
</comment>
<evidence type="ECO:0000256" key="1">
    <source>
        <dbReference type="ARBA" id="ARBA00004613"/>
    </source>
</evidence>
<gene>
    <name evidence="10" type="ORF">CHS0354_005180</name>
</gene>
<dbReference type="PANTHER" id="PTHR11848">
    <property type="entry name" value="TGF-BETA FAMILY"/>
    <property type="match status" value="1"/>
</dbReference>
<evidence type="ECO:0000256" key="8">
    <source>
        <dbReference type="RuleBase" id="RU000354"/>
    </source>
</evidence>
<dbReference type="PROSITE" id="PS00250">
    <property type="entry name" value="TGF_BETA_1"/>
    <property type="match status" value="1"/>
</dbReference>
<evidence type="ECO:0000313" key="10">
    <source>
        <dbReference type="EMBL" id="KAK3601933.1"/>
    </source>
</evidence>
<dbReference type="EMBL" id="JAEAOA010000368">
    <property type="protein sequence ID" value="KAK3601933.1"/>
    <property type="molecule type" value="Genomic_DNA"/>
</dbReference>
<dbReference type="Gene3D" id="2.60.120.970">
    <property type="match status" value="1"/>
</dbReference>
<dbReference type="Pfam" id="PF00688">
    <property type="entry name" value="TGFb_propeptide"/>
    <property type="match status" value="1"/>
</dbReference>
<dbReference type="PANTHER" id="PTHR11848:SF310">
    <property type="entry name" value="PROTEIN 60A-RELATED"/>
    <property type="match status" value="1"/>
</dbReference>
<name>A0AAE0W4N5_9BIVA</name>
<keyword evidence="4" id="KW-0732">Signal</keyword>
<reference evidence="10" key="3">
    <citation type="submission" date="2023-05" db="EMBL/GenBank/DDBJ databases">
        <authorList>
            <person name="Smith C.H."/>
        </authorList>
    </citation>
    <scope>NUCLEOTIDE SEQUENCE</scope>
    <source>
        <strain evidence="10">CHS0354</strain>
        <tissue evidence="10">Mantle</tissue>
    </source>
</reference>
<reference evidence="10" key="1">
    <citation type="journal article" date="2021" name="Genome Biol. Evol.">
        <title>A High-Quality Reference Genome for a Parasitic Bivalve with Doubly Uniparental Inheritance (Bivalvia: Unionida).</title>
        <authorList>
            <person name="Smith C.H."/>
        </authorList>
    </citation>
    <scope>NUCLEOTIDE SEQUENCE</scope>
    <source>
        <strain evidence="10">CHS0354</strain>
    </source>
</reference>
<evidence type="ECO:0000256" key="6">
    <source>
        <dbReference type="ARBA" id="ARBA00023157"/>
    </source>
</evidence>
<dbReference type="InterPro" id="IPR001111">
    <property type="entry name" value="TGF-b_propeptide"/>
</dbReference>
<evidence type="ECO:0000256" key="3">
    <source>
        <dbReference type="ARBA" id="ARBA00022525"/>
    </source>
</evidence>
<sequence length="396" mass="46023">MYANTHTMRFLHSLAFMVYFYNLPCFQSTLIETGHGVEQTIANNRMPEKTKTEMQKKILDQHQIHKPTKINVMESSAAQYMLELYNMIVSAGKNERPLQEPNENHLRLKSHFPDIHEIHAADLIMSFVNDAYRKDFHRQDRDHVVYFDISGVPPGHIFDKAELKLYKWKTASRGKSEYLIEIFRLRRDNDTKDKILEPKTNLTVSEDYEGWLSIQITHVANYWNRNRQKNFGLYVQVTDVETDQEIYLNKSGIRGYEGPKDKQPFMIGFVNKQDRANVQHTEGRAERSTNNQPVNEDCKRHPLYINYTALGWKYIISPEGYDAYYCAGDCVYSPAANVTHHAVVQGLLNLRAPDKIPKPCCSPSKLSKSQVLYSTDNQNVILKHYRDMVVEACDCF</sequence>
<proteinExistence type="inferred from homology"/>
<reference evidence="10" key="2">
    <citation type="journal article" date="2021" name="Genome Biol. Evol.">
        <title>Developing a high-quality reference genome for a parasitic bivalve with doubly uniparental inheritance (Bivalvia: Unionida).</title>
        <authorList>
            <person name="Smith C.H."/>
        </authorList>
    </citation>
    <scope>NUCLEOTIDE SEQUENCE</scope>
    <source>
        <strain evidence="10">CHS0354</strain>
        <tissue evidence="10">Mantle</tissue>
    </source>
</reference>
<dbReference type="SMART" id="SM00204">
    <property type="entry name" value="TGFB"/>
    <property type="match status" value="1"/>
</dbReference>
<dbReference type="AlphaFoldDB" id="A0AAE0W4N5"/>
<evidence type="ECO:0000256" key="5">
    <source>
        <dbReference type="ARBA" id="ARBA00023030"/>
    </source>
</evidence>
<accession>A0AAE0W4N5</accession>
<dbReference type="GO" id="GO:0005125">
    <property type="term" value="F:cytokine activity"/>
    <property type="evidence" value="ECO:0007669"/>
    <property type="project" value="TreeGrafter"/>
</dbReference>
<dbReference type="InterPro" id="IPR001839">
    <property type="entry name" value="TGF-b_C"/>
</dbReference>
<dbReference type="Proteomes" id="UP001195483">
    <property type="component" value="Unassembled WGS sequence"/>
</dbReference>
<evidence type="ECO:0000256" key="4">
    <source>
        <dbReference type="ARBA" id="ARBA00022729"/>
    </source>
</evidence>
<keyword evidence="3" id="KW-0964">Secreted</keyword>
<dbReference type="InterPro" id="IPR015615">
    <property type="entry name" value="TGF-beta-rel"/>
</dbReference>
<feature type="domain" description="TGF-beta family profile" evidence="9">
    <location>
        <begin position="284"/>
        <end position="396"/>
    </location>
</feature>
<evidence type="ECO:0000256" key="7">
    <source>
        <dbReference type="ARBA" id="ARBA00023180"/>
    </source>
</evidence>
<evidence type="ECO:0000256" key="2">
    <source>
        <dbReference type="ARBA" id="ARBA00006656"/>
    </source>
</evidence>
<dbReference type="Pfam" id="PF00019">
    <property type="entry name" value="TGF_beta"/>
    <property type="match status" value="1"/>
</dbReference>
<evidence type="ECO:0000313" key="11">
    <source>
        <dbReference type="Proteomes" id="UP001195483"/>
    </source>
</evidence>
<keyword evidence="11" id="KW-1185">Reference proteome</keyword>
<protein>
    <recommendedName>
        <fullName evidence="9">TGF-beta family profile domain-containing protein</fullName>
    </recommendedName>
</protein>